<dbReference type="InterPro" id="IPR009721">
    <property type="entry name" value="O-acyltransferase_WSD1_C"/>
</dbReference>
<keyword evidence="1" id="KW-1133">Transmembrane helix</keyword>
<evidence type="ECO:0000313" key="4">
    <source>
        <dbReference type="Proteomes" id="UP001458880"/>
    </source>
</evidence>
<evidence type="ECO:0000256" key="1">
    <source>
        <dbReference type="SAM" id="Phobius"/>
    </source>
</evidence>
<dbReference type="PANTHER" id="PTHR31650:SF1">
    <property type="entry name" value="WAX ESTER SYNTHASE_DIACYLGLYCEROL ACYLTRANSFERASE 4-RELATED"/>
    <property type="match status" value="1"/>
</dbReference>
<accession>A0AAW1KJZ0</accession>
<gene>
    <name evidence="3" type="ORF">QE152_g22022</name>
</gene>
<dbReference type="GO" id="GO:0008374">
    <property type="term" value="F:O-acyltransferase activity"/>
    <property type="evidence" value="ECO:0007669"/>
    <property type="project" value="InterPro"/>
</dbReference>
<dbReference type="InterPro" id="IPR045034">
    <property type="entry name" value="O-acyltransferase_WSD1-like"/>
</dbReference>
<keyword evidence="1" id="KW-0812">Transmembrane</keyword>
<dbReference type="AlphaFoldDB" id="A0AAW1KJZ0"/>
<keyword evidence="1" id="KW-0472">Membrane</keyword>
<organism evidence="3 4">
    <name type="scientific">Popillia japonica</name>
    <name type="common">Japanese beetle</name>
    <dbReference type="NCBI Taxonomy" id="7064"/>
    <lineage>
        <taxon>Eukaryota</taxon>
        <taxon>Metazoa</taxon>
        <taxon>Ecdysozoa</taxon>
        <taxon>Arthropoda</taxon>
        <taxon>Hexapoda</taxon>
        <taxon>Insecta</taxon>
        <taxon>Pterygota</taxon>
        <taxon>Neoptera</taxon>
        <taxon>Endopterygota</taxon>
        <taxon>Coleoptera</taxon>
        <taxon>Polyphaga</taxon>
        <taxon>Scarabaeiformia</taxon>
        <taxon>Scarabaeidae</taxon>
        <taxon>Rutelinae</taxon>
        <taxon>Popillia</taxon>
    </lineage>
</organism>
<dbReference type="GO" id="GO:0019432">
    <property type="term" value="P:triglyceride biosynthetic process"/>
    <property type="evidence" value="ECO:0007669"/>
    <property type="project" value="TreeGrafter"/>
</dbReference>
<dbReference type="GO" id="GO:0005886">
    <property type="term" value="C:plasma membrane"/>
    <property type="evidence" value="ECO:0007669"/>
    <property type="project" value="TreeGrafter"/>
</dbReference>
<keyword evidence="4" id="KW-1185">Reference proteome</keyword>
<dbReference type="Proteomes" id="UP001458880">
    <property type="component" value="Unassembled WGS sequence"/>
</dbReference>
<evidence type="ECO:0000259" key="2">
    <source>
        <dbReference type="Pfam" id="PF06974"/>
    </source>
</evidence>
<dbReference type="Pfam" id="PF06974">
    <property type="entry name" value="WS_DGAT_C"/>
    <property type="match status" value="1"/>
</dbReference>
<name>A0AAW1KJZ0_POPJA</name>
<reference evidence="3 4" key="1">
    <citation type="journal article" date="2024" name="BMC Genomics">
        <title>De novo assembly and annotation of Popillia japonica's genome with initial clues to its potential as an invasive pest.</title>
        <authorList>
            <person name="Cucini C."/>
            <person name="Boschi S."/>
            <person name="Funari R."/>
            <person name="Cardaioli E."/>
            <person name="Iannotti N."/>
            <person name="Marturano G."/>
            <person name="Paoli F."/>
            <person name="Bruttini M."/>
            <person name="Carapelli A."/>
            <person name="Frati F."/>
            <person name="Nardi F."/>
        </authorList>
    </citation>
    <scope>NUCLEOTIDE SEQUENCE [LARGE SCALE GENOMIC DNA]</scope>
    <source>
        <strain evidence="3">DMR45628</strain>
    </source>
</reference>
<feature type="transmembrane region" description="Helical" evidence="1">
    <location>
        <begin position="36"/>
        <end position="63"/>
    </location>
</feature>
<dbReference type="EMBL" id="JASPKY010000210">
    <property type="protein sequence ID" value="KAK9720462.1"/>
    <property type="molecule type" value="Genomic_DNA"/>
</dbReference>
<dbReference type="PANTHER" id="PTHR31650">
    <property type="entry name" value="O-ACYLTRANSFERASE (WSD1-LIKE) FAMILY PROTEIN"/>
    <property type="match status" value="1"/>
</dbReference>
<proteinExistence type="predicted"/>
<comment type="caution">
    <text evidence="3">The sequence shown here is derived from an EMBL/GenBank/DDBJ whole genome shotgun (WGS) entry which is preliminary data.</text>
</comment>
<protein>
    <submittedName>
        <fullName evidence="3">WS/DGAT C-terminal domain</fullName>
    </submittedName>
</protein>
<sequence length="517" mass="59659">MIGIAKLFITIYAITNDLLPFQICRKNAYCSLPTKIITTCLSIVFLLIIYTILLPFAILRICIGIFLKILYQKSYGGLLAGLDTLFEMFPNKTVINVINIYASKEDPTITTQKVKDIVYQIYSSSFKFSSNIQRLLGYCYYLKNQVDFEEVVDIIRYNNQEYMSKEMLFNYLEDNCLTLKANQMWKVVIFSQPISWSRSTTDEYKQYAIIWTLRHSLGDGPSIITIFQKYANEGGFNMDTTKFEKLQKNMSSKMTFDNVSVRRNPVTTKLDGLALKIPENTRWYAVSFMETRPKYVAVIKKIKDELNVNFTEVISAAIITSVHDYVKHRKVNLDNFTIAKVIRLKSEDLLKLRKGAYKFEEIKNNFGFIAFQLPTNLEGRNVKNIIQYLQQYNESLRNAVDPIVASTVLDQICTYLPINLSRASCTSFMDSMTIGVTNLVGFKKSSLCGNVIDDVFFFTPGVLNTAFTFSIFSYDDRLQIILTSREGFVHNREELQQMLDNVFMYINRAQEEILLTN</sequence>
<feature type="domain" description="O-acyltransferase WSD1 C-terminal" evidence="2">
    <location>
        <begin position="364"/>
        <end position="503"/>
    </location>
</feature>
<evidence type="ECO:0000313" key="3">
    <source>
        <dbReference type="EMBL" id="KAK9720462.1"/>
    </source>
</evidence>